<feature type="non-terminal residue" evidence="1">
    <location>
        <position position="1"/>
    </location>
</feature>
<reference evidence="1" key="2">
    <citation type="submission" date="2016-06" db="EMBL/GenBank/DDBJ databases">
        <title>The genome of a short-lived fish provides insights into sex chromosome evolution and the genetic control of aging.</title>
        <authorList>
            <person name="Reichwald K."/>
            <person name="Felder M."/>
            <person name="Petzold A."/>
            <person name="Koch P."/>
            <person name="Groth M."/>
            <person name="Platzer M."/>
        </authorList>
    </citation>
    <scope>NUCLEOTIDE SEQUENCE</scope>
    <source>
        <tissue evidence="1">Brain</tissue>
    </source>
</reference>
<sequence>CRSICKSPYCCKNGSSYVFSQQVGHVQKNRTGDKTSSGSEQEFINRLVRSDAHSRSVPKHKEPYDWLKANSPGRNIYLIDRFISQW</sequence>
<evidence type="ECO:0000313" key="1">
    <source>
        <dbReference type="EMBL" id="SBQ74249.1"/>
    </source>
</evidence>
<dbReference type="AlphaFoldDB" id="A0A1A8GUX6"/>
<protein>
    <submittedName>
        <fullName evidence="1">Uncharacterized protein</fullName>
    </submittedName>
</protein>
<reference evidence="1" key="1">
    <citation type="submission" date="2016-05" db="EMBL/GenBank/DDBJ databases">
        <authorList>
            <person name="Lavstsen T."/>
            <person name="Jespersen J.S."/>
        </authorList>
    </citation>
    <scope>NUCLEOTIDE SEQUENCE</scope>
    <source>
        <tissue evidence="1">Brain</tissue>
    </source>
</reference>
<dbReference type="EMBL" id="HAEC01006172">
    <property type="protein sequence ID" value="SBQ74249.1"/>
    <property type="molecule type" value="Transcribed_RNA"/>
</dbReference>
<gene>
    <name evidence="1" type="primary">Nfu_g_1_013099</name>
</gene>
<feature type="non-terminal residue" evidence="1">
    <location>
        <position position="86"/>
    </location>
</feature>
<proteinExistence type="predicted"/>
<accession>A0A1A8GUX6</accession>
<organism evidence="1">
    <name type="scientific">Nothobranchius korthausae</name>
    <dbReference type="NCBI Taxonomy" id="1143690"/>
    <lineage>
        <taxon>Eukaryota</taxon>
        <taxon>Metazoa</taxon>
        <taxon>Chordata</taxon>
        <taxon>Craniata</taxon>
        <taxon>Vertebrata</taxon>
        <taxon>Euteleostomi</taxon>
        <taxon>Actinopterygii</taxon>
        <taxon>Neopterygii</taxon>
        <taxon>Teleostei</taxon>
        <taxon>Neoteleostei</taxon>
        <taxon>Acanthomorphata</taxon>
        <taxon>Ovalentaria</taxon>
        <taxon>Atherinomorphae</taxon>
        <taxon>Cyprinodontiformes</taxon>
        <taxon>Nothobranchiidae</taxon>
        <taxon>Nothobranchius</taxon>
    </lineage>
</organism>
<name>A0A1A8GUX6_9TELE</name>